<evidence type="ECO:0000256" key="10">
    <source>
        <dbReference type="SAM" id="MobiDB-lite"/>
    </source>
</evidence>
<feature type="transmembrane region" description="Helical" evidence="11">
    <location>
        <begin position="336"/>
        <end position="358"/>
    </location>
</feature>
<sequence length="381" mass="41636">MDRRGMPPNSSYSAASRVPPSPLNITAGAPTCAEPWDFRTVAYPAVYGAVFLVGLAGNAAALWVFAFRTRARSATTVYMANLAASDLLLVLALPFHGAYHALGGNWVFGEAACRVAGVLFFGSMYVSVTSLALVGVERYHAVLHPTRRRGSARRPRNARVVCTLLWLVHACGAARVLAMEHTARVPPRPSLHPPLRHDSALQQQQQQQLQDRRGWRTACFESHSREVVYASLLGYAVSFLAPLAVLLYCYARIALRLRGGGPGRPSELATLGGSGGTSPARTHTRERSLRSVRLTMAVFVLCYVPFHATHVLELLVRYAGDPSQDGHCRLLTVATVAHRVALALSVTNAALDPVVYYCTASSFRRELRQMFTRCCAPRRRA</sequence>
<dbReference type="Pfam" id="PF00001">
    <property type="entry name" value="7tm_1"/>
    <property type="match status" value="1"/>
</dbReference>
<feature type="transmembrane region" description="Helical" evidence="11">
    <location>
        <begin position="115"/>
        <end position="136"/>
    </location>
</feature>
<evidence type="ECO:0000256" key="4">
    <source>
        <dbReference type="ARBA" id="ARBA00023040"/>
    </source>
</evidence>
<evidence type="ECO:0000256" key="6">
    <source>
        <dbReference type="ARBA" id="ARBA00023170"/>
    </source>
</evidence>
<dbReference type="CDD" id="cd14982">
    <property type="entry name" value="7tmA_purinoceptor-like"/>
    <property type="match status" value="1"/>
</dbReference>
<evidence type="ECO:0000256" key="1">
    <source>
        <dbReference type="ARBA" id="ARBA00004141"/>
    </source>
</evidence>
<keyword evidence="4 9" id="KW-0297">G-protein coupled receptor</keyword>
<feature type="domain" description="G-protein coupled receptors family 1 profile" evidence="12">
    <location>
        <begin position="57"/>
        <end position="356"/>
    </location>
</feature>
<keyword evidence="7" id="KW-0325">Glycoprotein</keyword>
<feature type="transmembrane region" description="Helical" evidence="11">
    <location>
        <begin position="157"/>
        <end position="178"/>
    </location>
</feature>
<keyword evidence="13" id="KW-1185">Reference proteome</keyword>
<evidence type="ECO:0000256" key="5">
    <source>
        <dbReference type="ARBA" id="ARBA00023136"/>
    </source>
</evidence>
<comment type="subcellular location">
    <subcellularLocation>
        <location evidence="1">Membrane</location>
        <topology evidence="1">Multi-pass membrane protein</topology>
    </subcellularLocation>
</comment>
<keyword evidence="6 9" id="KW-0675">Receptor</keyword>
<keyword evidence="5 11" id="KW-0472">Membrane</keyword>
<keyword evidence="2 9" id="KW-0812">Transmembrane</keyword>
<feature type="region of interest" description="Disordered" evidence="10">
    <location>
        <begin position="185"/>
        <end position="207"/>
    </location>
</feature>
<feature type="transmembrane region" description="Helical" evidence="11">
    <location>
        <begin position="45"/>
        <end position="65"/>
    </location>
</feature>
<organism evidence="13 14">
    <name type="scientific">Petromyzon marinus</name>
    <name type="common">Sea lamprey</name>
    <dbReference type="NCBI Taxonomy" id="7757"/>
    <lineage>
        <taxon>Eukaryota</taxon>
        <taxon>Metazoa</taxon>
        <taxon>Chordata</taxon>
        <taxon>Craniata</taxon>
        <taxon>Vertebrata</taxon>
        <taxon>Cyclostomata</taxon>
        <taxon>Hyperoartia</taxon>
        <taxon>Petromyzontiformes</taxon>
        <taxon>Petromyzontidae</taxon>
        <taxon>Petromyzon</taxon>
    </lineage>
</organism>
<dbReference type="PANTHER" id="PTHR24232">
    <property type="entry name" value="G-PROTEIN COUPLED RECEPTOR"/>
    <property type="match status" value="1"/>
</dbReference>
<keyword evidence="8 9" id="KW-0807">Transducer</keyword>
<dbReference type="AlphaFoldDB" id="A0AAJ7U857"/>
<evidence type="ECO:0000256" key="7">
    <source>
        <dbReference type="ARBA" id="ARBA00023180"/>
    </source>
</evidence>
<dbReference type="PROSITE" id="PS50262">
    <property type="entry name" value="G_PROTEIN_RECEP_F1_2"/>
    <property type="match status" value="1"/>
</dbReference>
<dbReference type="Gene3D" id="1.20.1070.10">
    <property type="entry name" value="Rhodopsin 7-helix transmembrane proteins"/>
    <property type="match status" value="1"/>
</dbReference>
<dbReference type="PRINTS" id="PR00237">
    <property type="entry name" value="GPCRRHODOPSN"/>
</dbReference>
<name>A0AAJ7U857_PETMA</name>
<dbReference type="GO" id="GO:0035025">
    <property type="term" value="P:positive regulation of Rho protein signal transduction"/>
    <property type="evidence" value="ECO:0007669"/>
    <property type="project" value="TreeGrafter"/>
</dbReference>
<evidence type="ECO:0000256" key="11">
    <source>
        <dbReference type="SAM" id="Phobius"/>
    </source>
</evidence>
<evidence type="ECO:0000313" key="14">
    <source>
        <dbReference type="RefSeq" id="XP_032830939.1"/>
    </source>
</evidence>
<evidence type="ECO:0000256" key="8">
    <source>
        <dbReference type="ARBA" id="ARBA00023224"/>
    </source>
</evidence>
<evidence type="ECO:0000256" key="9">
    <source>
        <dbReference type="RuleBase" id="RU000688"/>
    </source>
</evidence>
<accession>A0AAJ7U857</accession>
<dbReference type="RefSeq" id="XP_032830939.1">
    <property type="nucleotide sequence ID" value="XM_032975048.1"/>
</dbReference>
<dbReference type="PANTHER" id="PTHR24232:SF53">
    <property type="entry name" value="G-PROTEIN COUPLED RECEPTORS FAMILY 1 PROFILE DOMAIN-CONTAINING PROTEIN"/>
    <property type="match status" value="1"/>
</dbReference>
<protein>
    <submittedName>
        <fullName evidence="14">Lysophosphatidic acid receptor 6-like</fullName>
    </submittedName>
</protein>
<dbReference type="GO" id="GO:0007200">
    <property type="term" value="P:phospholipase C-activating G protein-coupled receptor signaling pathway"/>
    <property type="evidence" value="ECO:0007669"/>
    <property type="project" value="TreeGrafter"/>
</dbReference>
<gene>
    <name evidence="14" type="primary">LOC116954496</name>
</gene>
<evidence type="ECO:0000313" key="13">
    <source>
        <dbReference type="Proteomes" id="UP001318040"/>
    </source>
</evidence>
<dbReference type="PROSITE" id="PS00237">
    <property type="entry name" value="G_PROTEIN_RECEP_F1_1"/>
    <property type="match status" value="1"/>
</dbReference>
<evidence type="ECO:0000256" key="3">
    <source>
        <dbReference type="ARBA" id="ARBA00022989"/>
    </source>
</evidence>
<proteinExistence type="inferred from homology"/>
<reference evidence="14" key="1">
    <citation type="submission" date="2025-08" db="UniProtKB">
        <authorList>
            <consortium name="RefSeq"/>
        </authorList>
    </citation>
    <scope>IDENTIFICATION</scope>
    <source>
        <tissue evidence="14">Sperm</tissue>
    </source>
</reference>
<feature type="transmembrane region" description="Helical" evidence="11">
    <location>
        <begin position="232"/>
        <end position="251"/>
    </location>
</feature>
<evidence type="ECO:0000256" key="2">
    <source>
        <dbReference type="ARBA" id="ARBA00022692"/>
    </source>
</evidence>
<dbReference type="GO" id="GO:0005886">
    <property type="term" value="C:plasma membrane"/>
    <property type="evidence" value="ECO:0007669"/>
    <property type="project" value="TreeGrafter"/>
</dbReference>
<dbReference type="InterPro" id="IPR017452">
    <property type="entry name" value="GPCR_Rhodpsn_7TM"/>
</dbReference>
<feature type="transmembrane region" description="Helical" evidence="11">
    <location>
        <begin position="294"/>
        <end position="316"/>
    </location>
</feature>
<evidence type="ECO:0000259" key="12">
    <source>
        <dbReference type="PROSITE" id="PS50262"/>
    </source>
</evidence>
<dbReference type="InterPro" id="IPR000276">
    <property type="entry name" value="GPCR_Rhodpsn"/>
</dbReference>
<keyword evidence="3 11" id="KW-1133">Transmembrane helix</keyword>
<dbReference type="Proteomes" id="UP001318040">
    <property type="component" value="Chromosome 55"/>
</dbReference>
<dbReference type="GO" id="GO:0004930">
    <property type="term" value="F:G protein-coupled receptor activity"/>
    <property type="evidence" value="ECO:0007669"/>
    <property type="project" value="UniProtKB-KW"/>
</dbReference>
<dbReference type="SUPFAM" id="SSF81321">
    <property type="entry name" value="Family A G protein-coupled receptor-like"/>
    <property type="match status" value="1"/>
</dbReference>
<feature type="region of interest" description="Disordered" evidence="10">
    <location>
        <begin position="266"/>
        <end position="286"/>
    </location>
</feature>
<dbReference type="KEGG" id="pmrn:116954496"/>
<comment type="similarity">
    <text evidence="9">Belongs to the G-protein coupled receptor 1 family.</text>
</comment>